<proteinExistence type="predicted"/>
<accession>A0A3B0PFQ7</accession>
<dbReference type="KEGG" id="mala:NCTC10135_00860"/>
<name>A0A3B0PFQ7_9BACT</name>
<evidence type="ECO:0000313" key="1">
    <source>
        <dbReference type="EMBL" id="SYV90336.1"/>
    </source>
</evidence>
<reference evidence="2" key="1">
    <citation type="submission" date="2018-06" db="EMBL/GenBank/DDBJ databases">
        <authorList>
            <consortium name="Pathogen Informatics"/>
        </authorList>
    </citation>
    <scope>NUCLEOTIDE SEQUENCE [LARGE SCALE GENOMIC DNA]</scope>
    <source>
        <strain evidence="2">NCTC10135</strain>
    </source>
</reference>
<dbReference type="AlphaFoldDB" id="A0A3B0PFQ7"/>
<organism evidence="1 2">
    <name type="scientific">Metamycoplasma alkalescens</name>
    <dbReference type="NCBI Taxonomy" id="45363"/>
    <lineage>
        <taxon>Bacteria</taxon>
        <taxon>Bacillati</taxon>
        <taxon>Mycoplasmatota</taxon>
        <taxon>Mycoplasmoidales</taxon>
        <taxon>Metamycoplasmataceae</taxon>
        <taxon>Metamycoplasma</taxon>
    </lineage>
</organism>
<feature type="non-terminal residue" evidence="1">
    <location>
        <position position="45"/>
    </location>
</feature>
<evidence type="ECO:0000313" key="2">
    <source>
        <dbReference type="Proteomes" id="UP000259864"/>
    </source>
</evidence>
<dbReference type="Proteomes" id="UP000259864">
    <property type="component" value="Chromosome 1"/>
</dbReference>
<sequence>MMNKELKKLDKKITKNKLSAEAKQKQKADKMAILNPQKVNIFNIW</sequence>
<protein>
    <submittedName>
        <fullName evidence="1">Uncharacterized protein</fullName>
    </submittedName>
</protein>
<gene>
    <name evidence="1" type="ORF">NCTC10135_00860</name>
</gene>
<dbReference type="EMBL" id="LS991949">
    <property type="protein sequence ID" value="SYV90336.1"/>
    <property type="molecule type" value="Genomic_DNA"/>
</dbReference>